<evidence type="ECO:0000256" key="2">
    <source>
        <dbReference type="ARBA" id="ARBA00004496"/>
    </source>
</evidence>
<dbReference type="GO" id="GO:0005634">
    <property type="term" value="C:nucleus"/>
    <property type="evidence" value="ECO:0007669"/>
    <property type="project" value="UniProtKB-SubCell"/>
</dbReference>
<keyword evidence="7" id="KW-0539">Nucleus</keyword>
<evidence type="ECO:0000259" key="8">
    <source>
        <dbReference type="PROSITE" id="PS50166"/>
    </source>
</evidence>
<evidence type="ECO:0000256" key="7">
    <source>
        <dbReference type="ARBA" id="ARBA00023242"/>
    </source>
</evidence>
<dbReference type="GO" id="GO:0005049">
    <property type="term" value="F:nuclear export signal receptor activity"/>
    <property type="evidence" value="ECO:0007669"/>
    <property type="project" value="InterPro"/>
</dbReference>
<dbReference type="InterPro" id="IPR011989">
    <property type="entry name" value="ARM-like"/>
</dbReference>
<evidence type="ECO:0000313" key="10">
    <source>
        <dbReference type="Proteomes" id="UP001149090"/>
    </source>
</evidence>
<dbReference type="Pfam" id="PF08389">
    <property type="entry name" value="Xpo1"/>
    <property type="match status" value="1"/>
</dbReference>
<name>A0A9Q0LS36_ANAIG</name>
<dbReference type="GO" id="GO:0006611">
    <property type="term" value="P:protein export from nucleus"/>
    <property type="evidence" value="ECO:0007669"/>
    <property type="project" value="InterPro"/>
</dbReference>
<dbReference type="InterPro" id="IPR013598">
    <property type="entry name" value="Exportin-1/Importin-b-like"/>
</dbReference>
<organism evidence="9 10">
    <name type="scientific">Anaeramoeba ignava</name>
    <name type="common">Anaerobic marine amoeba</name>
    <dbReference type="NCBI Taxonomy" id="1746090"/>
    <lineage>
        <taxon>Eukaryota</taxon>
        <taxon>Metamonada</taxon>
        <taxon>Anaeramoebidae</taxon>
        <taxon>Anaeramoeba</taxon>
    </lineage>
</organism>
<dbReference type="Gene3D" id="1.25.10.10">
    <property type="entry name" value="Leucine-rich Repeat Variant"/>
    <property type="match status" value="1"/>
</dbReference>
<dbReference type="OMA" id="KITRFNH"/>
<evidence type="ECO:0000313" key="9">
    <source>
        <dbReference type="EMBL" id="KAJ5078801.1"/>
    </source>
</evidence>
<dbReference type="InterPro" id="IPR040016">
    <property type="entry name" value="XPO6"/>
</dbReference>
<dbReference type="PANTHER" id="PTHR21452">
    <property type="entry name" value="EXPORTIN-6"/>
    <property type="match status" value="1"/>
</dbReference>
<dbReference type="EMBL" id="JAPDFW010000044">
    <property type="protein sequence ID" value="KAJ5078801.1"/>
    <property type="molecule type" value="Genomic_DNA"/>
</dbReference>
<evidence type="ECO:0000256" key="6">
    <source>
        <dbReference type="ARBA" id="ARBA00022927"/>
    </source>
</evidence>
<accession>A0A9Q0LS36</accession>
<evidence type="ECO:0000256" key="3">
    <source>
        <dbReference type="ARBA" id="ARBA00009466"/>
    </source>
</evidence>
<dbReference type="PROSITE" id="PS50166">
    <property type="entry name" value="IMPORTIN_B_NT"/>
    <property type="match status" value="1"/>
</dbReference>
<reference evidence="9" key="1">
    <citation type="submission" date="2022-10" db="EMBL/GenBank/DDBJ databases">
        <title>Novel sulphate-reducing endosymbionts in the free-living metamonad Anaeramoeba.</title>
        <authorList>
            <person name="Jerlstrom-Hultqvist J."/>
            <person name="Cepicka I."/>
            <person name="Gallot-Lavallee L."/>
            <person name="Salas-Leiva D."/>
            <person name="Curtis B.A."/>
            <person name="Zahonova K."/>
            <person name="Pipaliya S."/>
            <person name="Dacks J."/>
            <person name="Roger A.J."/>
        </authorList>
    </citation>
    <scope>NUCLEOTIDE SEQUENCE</scope>
    <source>
        <strain evidence="9">BMAN</strain>
    </source>
</reference>
<evidence type="ECO:0000256" key="1">
    <source>
        <dbReference type="ARBA" id="ARBA00004123"/>
    </source>
</evidence>
<gene>
    <name evidence="9" type="ORF">M0811_04524</name>
</gene>
<dbReference type="GO" id="GO:0031267">
    <property type="term" value="F:small GTPase binding"/>
    <property type="evidence" value="ECO:0007669"/>
    <property type="project" value="InterPro"/>
</dbReference>
<dbReference type="GO" id="GO:0005737">
    <property type="term" value="C:cytoplasm"/>
    <property type="evidence" value="ECO:0007669"/>
    <property type="project" value="UniProtKB-SubCell"/>
</dbReference>
<keyword evidence="4" id="KW-0813">Transport</keyword>
<dbReference type="OrthoDB" id="10261013at2759"/>
<evidence type="ECO:0000256" key="4">
    <source>
        <dbReference type="ARBA" id="ARBA00022448"/>
    </source>
</evidence>
<dbReference type="InterPro" id="IPR016024">
    <property type="entry name" value="ARM-type_fold"/>
</dbReference>
<dbReference type="AlphaFoldDB" id="A0A9Q0LS36"/>
<sequence>MNEDLKFQNELNEFTQIITELFNPNIQQQRKEQIENMLFEYQSQQQNLLYLIHFLSYSDNKYILWYSCTEFEKIIKHKWNLVSNDQQKELTQFLMDFLTTRNSKFSAFERNKIIKVIVEIAKKNWPNYFPDLFPFIENLINMIETTKLGLSILKIIIEEFISGKNDIPSQRRGELKQNLSEQIPNILLMLQNTLEKALESQKDFSSRNISQINSIYSSPPIFQFKRNQQNQKLNYNSSINPDLEQIISSVFECLLEIFTWIDLNKLLSNSFISLIAKFVPITKTQTIEISSGIQALSCFIEILSRNYVPLNSTDFITIIFDLLVSLIRKWQETPEIILDLSVLYMSKYLHLFELFMSRYFTLLESNQFSLEELFSLLFKFQRIFLSSYDSHSILDNKEDLVEGNVTLFMNCIDIWNIFVESIETSQDTNIMEKYSSGILVVFKEMIELIFFSQNSQKLSLLDTEIKDENGQTELDGFISKIKELLIRIAWIFPEQAIETISGYFGSQTANFFQVNQVIGNNQIPGEEDARLIQYLLLDLKIICRMFGEMGEYFVNGFEQKLEFASNIVNNFCDIAIYSNEYQLFLLNQEFSSVYSQAILSLSGFSKWIYLLNEMAVEGQNPDITNDVIEALFNKIMEFMIPVFINNQQMTSFDPNFIANNTQNINNSANSDSQQIDVNNSIYPNEILHSACVLLNSLSLSVRTQELLSLPQVAFLFANAYKISQNFSLKNQSIFYSALSRLLIFPFNKLLDSQQEWEGRREKFIEFSQDLTLNIEEFSTLTPPEAAAPEMQSKIIRTYKIINSLVKSLEEGNIKSREIFTSIFGRNVLDVCFDLLQVCPESGSIQIIILKTYYHYFHHLKTQIGVDYVQERIKAALFIYSQNSLFFKYLDRKTFVLLIKILQNTLNETTRVSHYENLIPDIIKFLIEDLLPHTITQSNDNAYIRLQLFELIYTLLLQRWNYFINLNQNLQSNLTIKINNILMSPNDQFIGLINIILDCCANCNDINLYKLNLDGLLELEKIRQLFKNSIFLNQFAVDFLNTFLRVLIEKTQQSLRNEIIQVIWSISSSDINGFYNKFLVEFLENSQEIEIEDKNILINQFKQETDLPTFTLQINQFIHDYCFFRELKKN</sequence>
<comment type="caution">
    <text evidence="9">The sequence shown here is derived from an EMBL/GenBank/DDBJ whole genome shotgun (WGS) entry which is preliminary data.</text>
</comment>
<dbReference type="InterPro" id="IPR001494">
    <property type="entry name" value="Importin-beta_N"/>
</dbReference>
<keyword evidence="10" id="KW-1185">Reference proteome</keyword>
<protein>
    <submittedName>
        <fullName evidence="9">Exportin-6</fullName>
    </submittedName>
</protein>
<evidence type="ECO:0000256" key="5">
    <source>
        <dbReference type="ARBA" id="ARBA00022490"/>
    </source>
</evidence>
<keyword evidence="6" id="KW-0653">Protein transport</keyword>
<dbReference type="PANTHER" id="PTHR21452:SF4">
    <property type="entry name" value="EXPORTIN-6"/>
    <property type="match status" value="1"/>
</dbReference>
<dbReference type="SUPFAM" id="SSF48371">
    <property type="entry name" value="ARM repeat"/>
    <property type="match status" value="1"/>
</dbReference>
<comment type="similarity">
    <text evidence="3">Belongs to the exportin family.</text>
</comment>
<comment type="subcellular location">
    <subcellularLocation>
        <location evidence="2">Cytoplasm</location>
    </subcellularLocation>
    <subcellularLocation>
        <location evidence="1">Nucleus</location>
    </subcellularLocation>
</comment>
<dbReference type="Proteomes" id="UP001149090">
    <property type="component" value="Unassembled WGS sequence"/>
</dbReference>
<keyword evidence="5" id="KW-0963">Cytoplasm</keyword>
<feature type="domain" description="Importin N-terminal" evidence="8">
    <location>
        <begin position="34"/>
        <end position="100"/>
    </location>
</feature>
<proteinExistence type="inferred from homology"/>